<organism evidence="1 2">
    <name type="scientific">Trapa incisa</name>
    <dbReference type="NCBI Taxonomy" id="236973"/>
    <lineage>
        <taxon>Eukaryota</taxon>
        <taxon>Viridiplantae</taxon>
        <taxon>Streptophyta</taxon>
        <taxon>Embryophyta</taxon>
        <taxon>Tracheophyta</taxon>
        <taxon>Spermatophyta</taxon>
        <taxon>Magnoliopsida</taxon>
        <taxon>eudicotyledons</taxon>
        <taxon>Gunneridae</taxon>
        <taxon>Pentapetalae</taxon>
        <taxon>rosids</taxon>
        <taxon>malvids</taxon>
        <taxon>Myrtales</taxon>
        <taxon>Lythraceae</taxon>
        <taxon>Trapa</taxon>
    </lineage>
</organism>
<proteinExistence type="predicted"/>
<protein>
    <submittedName>
        <fullName evidence="1">Uncharacterized protein</fullName>
    </submittedName>
</protein>
<sequence>MRTSFPSAHSLFTQFSKQRRKGGQQVPRALCPTHLSRSKCSSPVPPNAPISQQRSYWIFTLLATNHSLAGRSGSVFQVRYPNPLLCSTESLAPSSINSIALLLGSLQLQSLVGLACSYRVAHIGGGAAEPEWAQQSAYVSRRTRKGMISSTNLMLFVFKLLSISPLNYS</sequence>
<dbReference type="EMBL" id="JAXIOK010000007">
    <property type="protein sequence ID" value="KAK4765977.1"/>
    <property type="molecule type" value="Genomic_DNA"/>
</dbReference>
<evidence type="ECO:0000313" key="2">
    <source>
        <dbReference type="Proteomes" id="UP001345219"/>
    </source>
</evidence>
<name>A0AAN7QF65_9MYRT</name>
<dbReference type="AlphaFoldDB" id="A0AAN7QF65"/>
<dbReference type="Proteomes" id="UP001345219">
    <property type="component" value="Chromosome 7"/>
</dbReference>
<reference evidence="1 2" key="1">
    <citation type="journal article" date="2023" name="Hortic Res">
        <title>Pangenome of water caltrop reveals structural variations and asymmetric subgenome divergence after allopolyploidization.</title>
        <authorList>
            <person name="Zhang X."/>
            <person name="Chen Y."/>
            <person name="Wang L."/>
            <person name="Yuan Y."/>
            <person name="Fang M."/>
            <person name="Shi L."/>
            <person name="Lu R."/>
            <person name="Comes H.P."/>
            <person name="Ma Y."/>
            <person name="Chen Y."/>
            <person name="Huang G."/>
            <person name="Zhou Y."/>
            <person name="Zheng Z."/>
            <person name="Qiu Y."/>
        </authorList>
    </citation>
    <scope>NUCLEOTIDE SEQUENCE [LARGE SCALE GENOMIC DNA]</scope>
    <source>
        <tissue evidence="1">Roots</tissue>
    </source>
</reference>
<comment type="caution">
    <text evidence="1">The sequence shown here is derived from an EMBL/GenBank/DDBJ whole genome shotgun (WGS) entry which is preliminary data.</text>
</comment>
<keyword evidence="2" id="KW-1185">Reference proteome</keyword>
<gene>
    <name evidence="1" type="ORF">SAY87_007619</name>
</gene>
<evidence type="ECO:0000313" key="1">
    <source>
        <dbReference type="EMBL" id="KAK4765977.1"/>
    </source>
</evidence>
<accession>A0AAN7QF65</accession>